<dbReference type="AlphaFoldDB" id="A0A382IXV9"/>
<dbReference type="InterPro" id="IPR003774">
    <property type="entry name" value="AlgH-like"/>
</dbReference>
<protein>
    <submittedName>
        <fullName evidence="1">Uncharacterized protein</fullName>
    </submittedName>
</protein>
<dbReference type="Pfam" id="PF02622">
    <property type="entry name" value="DUF179"/>
    <property type="match status" value="1"/>
</dbReference>
<dbReference type="NCBIfam" id="NF001266">
    <property type="entry name" value="PRK00228.1-1"/>
    <property type="match status" value="1"/>
</dbReference>
<dbReference type="PANTHER" id="PTHR30327">
    <property type="entry name" value="UNCHARACTERIZED PROTEIN YQGE"/>
    <property type="match status" value="1"/>
</dbReference>
<evidence type="ECO:0000313" key="1">
    <source>
        <dbReference type="EMBL" id="SVC04235.1"/>
    </source>
</evidence>
<accession>A0A382IXV9</accession>
<sequence>MIGQLLIASPSLNDPNFHQTVTYICENNESGSFGLIINRPMETNVSEILNQLNLDNSNDLGNFPVLQGGPVGLERGFVLHKEGEWENTSKINQDVSITTSKDILLSMASGAGPSESLLILGYAGWGSGQLEQELQTNSWINVPANQDILFSVPYKNRWDEAINLLGIDASNISGQIGHA</sequence>
<dbReference type="GO" id="GO:0005829">
    <property type="term" value="C:cytosol"/>
    <property type="evidence" value="ECO:0007669"/>
    <property type="project" value="TreeGrafter"/>
</dbReference>
<name>A0A382IXV9_9ZZZZ</name>
<dbReference type="PANTHER" id="PTHR30327:SF1">
    <property type="entry name" value="UPF0301 PROTEIN YQGE"/>
    <property type="match status" value="1"/>
</dbReference>
<dbReference type="HAMAP" id="MF_00758">
    <property type="entry name" value="UPF0301"/>
    <property type="match status" value="1"/>
</dbReference>
<dbReference type="EMBL" id="UINC01070242">
    <property type="protein sequence ID" value="SVC04235.1"/>
    <property type="molecule type" value="Genomic_DNA"/>
</dbReference>
<organism evidence="1">
    <name type="scientific">marine metagenome</name>
    <dbReference type="NCBI Taxonomy" id="408172"/>
    <lineage>
        <taxon>unclassified sequences</taxon>
        <taxon>metagenomes</taxon>
        <taxon>ecological metagenomes</taxon>
    </lineage>
</organism>
<dbReference type="SUPFAM" id="SSF143456">
    <property type="entry name" value="VC0467-like"/>
    <property type="match status" value="1"/>
</dbReference>
<gene>
    <name evidence="1" type="ORF">METZ01_LOCUS257089</name>
</gene>
<dbReference type="Gene3D" id="3.40.1740.10">
    <property type="entry name" value="VC0467-like"/>
    <property type="match status" value="1"/>
</dbReference>
<proteinExistence type="inferred from homology"/>
<reference evidence="1" key="1">
    <citation type="submission" date="2018-05" db="EMBL/GenBank/DDBJ databases">
        <authorList>
            <person name="Lanie J.A."/>
            <person name="Ng W.-L."/>
            <person name="Kazmierczak K.M."/>
            <person name="Andrzejewski T.M."/>
            <person name="Davidsen T.M."/>
            <person name="Wayne K.J."/>
            <person name="Tettelin H."/>
            <person name="Glass J.I."/>
            <person name="Rusch D."/>
            <person name="Podicherti R."/>
            <person name="Tsui H.-C.T."/>
            <person name="Winkler M.E."/>
        </authorList>
    </citation>
    <scope>NUCLEOTIDE SEQUENCE</scope>
</reference>